<name>A0AAV2DSJ9_9ROSI</name>
<gene>
    <name evidence="2" type="ORF">LTRI10_LOCUS18122</name>
</gene>
<protein>
    <submittedName>
        <fullName evidence="2">Uncharacterized protein</fullName>
    </submittedName>
</protein>
<feature type="region of interest" description="Disordered" evidence="1">
    <location>
        <begin position="62"/>
        <end position="93"/>
    </location>
</feature>
<feature type="compositionally biased region" description="Basic and acidic residues" evidence="1">
    <location>
        <begin position="67"/>
        <end position="83"/>
    </location>
</feature>
<dbReference type="Proteomes" id="UP001497516">
    <property type="component" value="Chromosome 3"/>
</dbReference>
<evidence type="ECO:0000313" key="2">
    <source>
        <dbReference type="EMBL" id="CAL1376388.1"/>
    </source>
</evidence>
<accession>A0AAV2DSJ9</accession>
<sequence length="93" mass="10504">MSRLIGGGLLEQAGEGHDGGCWIWEVGVGRQGRAVEETARRWWTAGSRPWWRRRRGNGGRRTTLVVRSEKKSSEGEGRREWRVSGEGARSAKR</sequence>
<proteinExistence type="predicted"/>
<reference evidence="2 3" key="1">
    <citation type="submission" date="2024-04" db="EMBL/GenBank/DDBJ databases">
        <authorList>
            <person name="Fracassetti M."/>
        </authorList>
    </citation>
    <scope>NUCLEOTIDE SEQUENCE [LARGE SCALE GENOMIC DNA]</scope>
</reference>
<evidence type="ECO:0000313" key="3">
    <source>
        <dbReference type="Proteomes" id="UP001497516"/>
    </source>
</evidence>
<dbReference type="AlphaFoldDB" id="A0AAV2DSJ9"/>
<dbReference type="EMBL" id="OZ034816">
    <property type="protein sequence ID" value="CAL1376388.1"/>
    <property type="molecule type" value="Genomic_DNA"/>
</dbReference>
<evidence type="ECO:0000256" key="1">
    <source>
        <dbReference type="SAM" id="MobiDB-lite"/>
    </source>
</evidence>
<organism evidence="2 3">
    <name type="scientific">Linum trigynum</name>
    <dbReference type="NCBI Taxonomy" id="586398"/>
    <lineage>
        <taxon>Eukaryota</taxon>
        <taxon>Viridiplantae</taxon>
        <taxon>Streptophyta</taxon>
        <taxon>Embryophyta</taxon>
        <taxon>Tracheophyta</taxon>
        <taxon>Spermatophyta</taxon>
        <taxon>Magnoliopsida</taxon>
        <taxon>eudicotyledons</taxon>
        <taxon>Gunneridae</taxon>
        <taxon>Pentapetalae</taxon>
        <taxon>rosids</taxon>
        <taxon>fabids</taxon>
        <taxon>Malpighiales</taxon>
        <taxon>Linaceae</taxon>
        <taxon>Linum</taxon>
    </lineage>
</organism>
<keyword evidence="3" id="KW-1185">Reference proteome</keyword>